<keyword evidence="1" id="KW-0732">Signal</keyword>
<sequence length="782" mass="83669">MSFQQIFSLLAALTVPVNAYFILSHPILETTRLDPIVSPGEISSHVHAIVGGNNFDKSMTYQSTQEGTCTTASITVDKSNYWTPQLYYYNPTDESYEMIPVSYVNTYYLPRYSSGETTVQAFPDGLRMISGNPFRRDYVDGDPDSAAITYVCLDYDNDHSGDANWAERSSFFDHNCPNGMRAQVFFRSCWDGVNLDSDDHKSHMAWPSGGVDGGDCPSTHPVRLVSLFYEFIYNVQDFPFNGAGNVTWVFATGDTTGYSMHGDFVNGWPSLANGSNVLQEALDQCNQDNGVGGELKNCPPFVPYIDSASASACKPLNLLVDEDIGDGHFINKLPGDNPLWIGNGTKPTYASYSDEGIGFTDFKSVIPDGYTEVGCIAESTTGRALTGSHFTASNMTRGICVSSCEANGYPLAGIEYGGECYCDFEMRNGASNTTLLASENCNLACSANSNENCGGSSTLTLFNNPSLYSTFTHPEGWTSYGCMTEATNARALGMYSFTSSSMTPQLCMNTCQAEGYIYSGTEYSTECYCANSFSVGSVAADESSCSMACGGDRLQTCGGSNRLTTFKFDNNTASSSPSITASAIQTSLLDNGVTILTVSAPDLESTLVSAVSSTSGTPSVTLITISGASPSTYSYSASSATSSLISASTSSSTSSSFVTTAPSASAISSQYLGCYSDYTPRHLNGTSYTSTTSMTNEACVSFCKDKGYSFAGTEYAQECHCGNYLNTSVKRDESRCITPCTGDASEMCGYGGLLNVYDTGLGNGIYMAGQYFKRSFSAKSKL</sequence>
<evidence type="ECO:0000259" key="2">
    <source>
        <dbReference type="PROSITE" id="PS51212"/>
    </source>
</evidence>
<organism evidence="3">
    <name type="scientific">Cryptococcus bacillisporus CA1280</name>
    <dbReference type="NCBI Taxonomy" id="1296109"/>
    <lineage>
        <taxon>Eukaryota</taxon>
        <taxon>Fungi</taxon>
        <taxon>Dikarya</taxon>
        <taxon>Basidiomycota</taxon>
        <taxon>Agaricomycotina</taxon>
        <taxon>Tremellomycetes</taxon>
        <taxon>Tremellales</taxon>
        <taxon>Cryptococcaceae</taxon>
        <taxon>Cryptococcus</taxon>
        <taxon>Cryptococcus gattii species complex</taxon>
    </lineage>
</organism>
<evidence type="ECO:0000256" key="1">
    <source>
        <dbReference type="SAM" id="SignalP"/>
    </source>
</evidence>
<dbReference type="HOGENOM" id="CLU_014722_3_1_1"/>
<dbReference type="PANTHER" id="PTHR43662">
    <property type="match status" value="1"/>
</dbReference>
<dbReference type="Pfam" id="PF09362">
    <property type="entry name" value="DUF1996"/>
    <property type="match status" value="1"/>
</dbReference>
<feature type="chain" id="PRO_5002223559" evidence="1">
    <location>
        <begin position="20"/>
        <end position="782"/>
    </location>
</feature>
<dbReference type="OrthoDB" id="74764at2759"/>
<name>A0A0D0VSZ5_CRYGA</name>
<evidence type="ECO:0000313" key="3">
    <source>
        <dbReference type="EMBL" id="KIR48505.1"/>
    </source>
</evidence>
<feature type="domain" description="WSC" evidence="2">
    <location>
        <begin position="476"/>
        <end position="569"/>
    </location>
</feature>
<dbReference type="PROSITE" id="PS51212">
    <property type="entry name" value="WSC"/>
    <property type="match status" value="3"/>
</dbReference>
<dbReference type="EMBL" id="KN847977">
    <property type="protein sequence ID" value="KIR48505.1"/>
    <property type="molecule type" value="Genomic_DNA"/>
</dbReference>
<dbReference type="Pfam" id="PF01822">
    <property type="entry name" value="WSC"/>
    <property type="match status" value="3"/>
</dbReference>
<dbReference type="SMART" id="SM00321">
    <property type="entry name" value="WSC"/>
    <property type="match status" value="3"/>
</dbReference>
<accession>A0A0D0VSZ5</accession>
<protein>
    <submittedName>
        <fullName evidence="3">Unplaced genomic scaffold supercont1.5, whole genome shotgun sequence</fullName>
    </submittedName>
</protein>
<feature type="domain" description="WSC" evidence="2">
    <location>
        <begin position="668"/>
        <end position="760"/>
    </location>
</feature>
<feature type="signal peptide" evidence="1">
    <location>
        <begin position="1"/>
        <end position="19"/>
    </location>
</feature>
<reference evidence="3" key="1">
    <citation type="submission" date="2015-01" db="EMBL/GenBank/DDBJ databases">
        <title>The Genome Sequence of Cryptococcus gattii CA1280.</title>
        <authorList>
            <consortium name="The Broad Institute Genomics Platform"/>
            <person name="Cuomo C."/>
            <person name="Litvintseva A."/>
            <person name="Chen Y."/>
            <person name="Heitman J."/>
            <person name="Sun S."/>
            <person name="Springer D."/>
            <person name="Dromer F."/>
            <person name="Young S."/>
            <person name="Zeng Q."/>
            <person name="Gargeya S."/>
            <person name="Abouelleil A."/>
            <person name="Alvarado L."/>
            <person name="Chapman S.B."/>
            <person name="Gainer-Dewar J."/>
            <person name="Goldberg J."/>
            <person name="Griggs A."/>
            <person name="Gujja S."/>
            <person name="Hansen M."/>
            <person name="Howarth C."/>
            <person name="Imamovic A."/>
            <person name="Larimer J."/>
            <person name="Murphy C."/>
            <person name="Naylor J."/>
            <person name="Pearson M."/>
            <person name="Priest M."/>
            <person name="Roberts A."/>
            <person name="Saif S."/>
            <person name="Shea T."/>
            <person name="Sykes S."/>
            <person name="Wortman J."/>
            <person name="Nusbaum C."/>
            <person name="Birren B."/>
        </authorList>
    </citation>
    <scope>NUCLEOTIDE SEQUENCE [LARGE SCALE GENOMIC DNA]</scope>
    <source>
        <strain evidence="3">CA1280</strain>
    </source>
</reference>
<dbReference type="AlphaFoldDB" id="A0A0D0VSZ5"/>
<dbReference type="InterPro" id="IPR018535">
    <property type="entry name" value="DUF1996"/>
</dbReference>
<feature type="domain" description="WSC" evidence="2">
    <location>
        <begin position="369"/>
        <end position="465"/>
    </location>
</feature>
<dbReference type="InterPro" id="IPR002889">
    <property type="entry name" value="WSC_carb-bd"/>
</dbReference>
<dbReference type="PANTHER" id="PTHR43662:SF3">
    <property type="entry name" value="DOMAIN PROTEIN, PUTATIVE (AFU_ORTHOLOGUE AFUA_6G11970)-RELATED"/>
    <property type="match status" value="1"/>
</dbReference>
<gene>
    <name evidence="3" type="ORF">I312_02352</name>
</gene>
<proteinExistence type="predicted"/>